<sequence length="157" mass="17206">MIRKMLILIPALMAGIAFAAPPVPAEAPVEIISAEFGLFDASNPEELIFEPGDVVPHKVGQRYGWIIEVKTARRTLSVREEYLLPGPPSAGNAPDPLSESLNIPIERRNQVSQRQLVPVDGKIYGEWAVGQNEPAGHRRLQVVIEGQVAASFDYDVK</sequence>
<gene>
    <name evidence="2" type="ORF">IPJ48_21085</name>
</gene>
<dbReference type="EMBL" id="JADJNC010000067">
    <property type="protein sequence ID" value="MBK7425369.1"/>
    <property type="molecule type" value="Genomic_DNA"/>
</dbReference>
<accession>A0A9D7FJI2</accession>
<evidence type="ECO:0000313" key="2">
    <source>
        <dbReference type="EMBL" id="MBK7425369.1"/>
    </source>
</evidence>
<evidence type="ECO:0000256" key="1">
    <source>
        <dbReference type="SAM" id="SignalP"/>
    </source>
</evidence>
<dbReference type="Proteomes" id="UP000886602">
    <property type="component" value="Unassembled WGS sequence"/>
</dbReference>
<comment type="caution">
    <text evidence="2">The sequence shown here is derived from an EMBL/GenBank/DDBJ whole genome shotgun (WGS) entry which is preliminary data.</text>
</comment>
<proteinExistence type="predicted"/>
<name>A0A9D7FJI2_9RHOO</name>
<feature type="chain" id="PRO_5039435473" evidence="1">
    <location>
        <begin position="20"/>
        <end position="157"/>
    </location>
</feature>
<protein>
    <submittedName>
        <fullName evidence="2">Uncharacterized protein</fullName>
    </submittedName>
</protein>
<reference evidence="2" key="1">
    <citation type="submission" date="2020-10" db="EMBL/GenBank/DDBJ databases">
        <title>Connecting structure to function with the recovery of over 1000 high-quality activated sludge metagenome-assembled genomes encoding full-length rRNA genes using long-read sequencing.</title>
        <authorList>
            <person name="Singleton C.M."/>
            <person name="Petriglieri F."/>
            <person name="Kristensen J.M."/>
            <person name="Kirkegaard R.H."/>
            <person name="Michaelsen T.Y."/>
            <person name="Andersen M.H."/>
            <person name="Karst S.M."/>
            <person name="Dueholm M.S."/>
            <person name="Nielsen P.H."/>
            <person name="Albertsen M."/>
        </authorList>
    </citation>
    <scope>NUCLEOTIDE SEQUENCE</scope>
    <source>
        <strain evidence="2">EsbW_18-Q3-R4-48_MAXAC.044</strain>
    </source>
</reference>
<dbReference type="AlphaFoldDB" id="A0A9D7FJI2"/>
<organism evidence="2 3">
    <name type="scientific">Candidatus Propionivibrio dominans</name>
    <dbReference type="NCBI Taxonomy" id="2954373"/>
    <lineage>
        <taxon>Bacteria</taxon>
        <taxon>Pseudomonadati</taxon>
        <taxon>Pseudomonadota</taxon>
        <taxon>Betaproteobacteria</taxon>
        <taxon>Rhodocyclales</taxon>
        <taxon>Rhodocyclaceae</taxon>
        <taxon>Propionivibrio</taxon>
    </lineage>
</organism>
<keyword evidence="1" id="KW-0732">Signal</keyword>
<feature type="signal peptide" evidence="1">
    <location>
        <begin position="1"/>
        <end position="19"/>
    </location>
</feature>
<evidence type="ECO:0000313" key="3">
    <source>
        <dbReference type="Proteomes" id="UP000886602"/>
    </source>
</evidence>